<dbReference type="PANTHER" id="PTHR12126:SF11">
    <property type="entry name" value="NADH DEHYDROGENASE [UBIQUINONE] 1 ALPHA SUBCOMPLEX SUBUNIT 9, MITOCHONDRIAL"/>
    <property type="match status" value="1"/>
</dbReference>
<dbReference type="InterPro" id="IPR001509">
    <property type="entry name" value="Epimerase_deHydtase"/>
</dbReference>
<evidence type="ECO:0000313" key="2">
    <source>
        <dbReference type="EMBL" id="QIB35833.1"/>
    </source>
</evidence>
<dbReference type="Proteomes" id="UP000464751">
    <property type="component" value="Chromosome"/>
</dbReference>
<evidence type="ECO:0000259" key="1">
    <source>
        <dbReference type="Pfam" id="PF01370"/>
    </source>
</evidence>
<protein>
    <submittedName>
        <fullName evidence="2">NAD-dependent epimerase/dehydratase family protein</fullName>
    </submittedName>
</protein>
<dbReference type="KEGG" id="apra:G3A50_20550"/>
<reference evidence="2 3" key="1">
    <citation type="submission" date="2020-02" db="EMBL/GenBank/DDBJ databases">
        <authorList>
            <person name="Li G."/>
        </authorList>
    </citation>
    <scope>NUCLEOTIDE SEQUENCE [LARGE SCALE GENOMIC DNA]</scope>
    <source>
        <strain evidence="2 3">DSM 102029</strain>
    </source>
</reference>
<dbReference type="PANTHER" id="PTHR12126">
    <property type="entry name" value="NADH-UBIQUINONE OXIDOREDUCTASE 39 KDA SUBUNIT-RELATED"/>
    <property type="match status" value="1"/>
</dbReference>
<accession>A0A6P1YUR1</accession>
<evidence type="ECO:0000313" key="3">
    <source>
        <dbReference type="Proteomes" id="UP000464751"/>
    </source>
</evidence>
<dbReference type="EMBL" id="CP048630">
    <property type="protein sequence ID" value="QIB35833.1"/>
    <property type="molecule type" value="Genomic_DNA"/>
</dbReference>
<gene>
    <name evidence="2" type="ORF">G3A50_20550</name>
</gene>
<dbReference type="InterPro" id="IPR051207">
    <property type="entry name" value="ComplexI_NDUFA9_subunit"/>
</dbReference>
<dbReference type="AlphaFoldDB" id="A0A6P1YUR1"/>
<dbReference type="SUPFAM" id="SSF51735">
    <property type="entry name" value="NAD(P)-binding Rossmann-fold domains"/>
    <property type="match status" value="1"/>
</dbReference>
<dbReference type="InterPro" id="IPR036291">
    <property type="entry name" value="NAD(P)-bd_dom_sf"/>
</dbReference>
<proteinExistence type="predicted"/>
<keyword evidence="3" id="KW-1185">Reference proteome</keyword>
<dbReference type="RefSeq" id="WP_163076972.1">
    <property type="nucleotide sequence ID" value="NZ_CP048630.1"/>
</dbReference>
<organism evidence="2 3">
    <name type="scientific">Ancylobacter pratisalsi</name>
    <dbReference type="NCBI Taxonomy" id="1745854"/>
    <lineage>
        <taxon>Bacteria</taxon>
        <taxon>Pseudomonadati</taxon>
        <taxon>Pseudomonadota</taxon>
        <taxon>Alphaproteobacteria</taxon>
        <taxon>Hyphomicrobiales</taxon>
        <taxon>Xanthobacteraceae</taxon>
        <taxon>Ancylobacter</taxon>
    </lineage>
</organism>
<dbReference type="GO" id="GO:0044877">
    <property type="term" value="F:protein-containing complex binding"/>
    <property type="evidence" value="ECO:0007669"/>
    <property type="project" value="TreeGrafter"/>
</dbReference>
<dbReference type="Gene3D" id="3.40.50.720">
    <property type="entry name" value="NAD(P)-binding Rossmann-like Domain"/>
    <property type="match status" value="1"/>
</dbReference>
<name>A0A6P1YUR1_9HYPH</name>
<feature type="domain" description="NAD-dependent epimerase/dehydratase" evidence="1">
    <location>
        <begin position="3"/>
        <end position="210"/>
    </location>
</feature>
<dbReference type="Pfam" id="PF01370">
    <property type="entry name" value="Epimerase"/>
    <property type="match status" value="1"/>
</dbReference>
<sequence>MKVVVTGAAGLVGQNLVPRLLARGHEIIGIDKHPANTRILADMHPTITTVLADLAQDGDWQSALDGADVVVVGHAQIGGLVEDEFIRNNIHATEKLIEAIKARGLGCRLVHISSSVVNSAAVDWYTETKKKQEAYVLASGLPTVVLRPTLMFGWFDRKHLGWLARFMQKAPVFPIPGTGRYLRQPLYEGDFCDIIAACIERDFSGNIYNISGQERIDYIDLIRLIKDVTQARTRILTIPVPLFALLLRTYALVDRNPPFTVKQLKALTTPDVFEVIDWPAIFGVRATPLRQAMEETFRDPRYSSVVLEF</sequence>